<keyword evidence="2" id="KW-1185">Reference proteome</keyword>
<dbReference type="EMBL" id="LUGH01001864">
    <property type="protein sequence ID" value="OBZ80668.1"/>
    <property type="molecule type" value="Genomic_DNA"/>
</dbReference>
<proteinExistence type="predicted"/>
<name>A0A1C7MV85_9FUNG</name>
<organism evidence="1 2">
    <name type="scientific">Choanephora cucurbitarum</name>
    <dbReference type="NCBI Taxonomy" id="101091"/>
    <lineage>
        <taxon>Eukaryota</taxon>
        <taxon>Fungi</taxon>
        <taxon>Fungi incertae sedis</taxon>
        <taxon>Mucoromycota</taxon>
        <taxon>Mucoromycotina</taxon>
        <taxon>Mucoromycetes</taxon>
        <taxon>Mucorales</taxon>
        <taxon>Mucorineae</taxon>
        <taxon>Choanephoraceae</taxon>
        <taxon>Choanephoroideae</taxon>
        <taxon>Choanephora</taxon>
    </lineage>
</organism>
<sequence length="447" mass="49943">METIVDDAFININVEATAANLIKSAEQDLARKKNLYLISLGHYLKYSKESPNSDVTKVAFERMKCDEKLYKDAEDVLKVIKTVNVSASVDSPVQDDKKSTLVPLNLPFLQLTADVPLKPTKDSFDSVYDFCQEFVTVLEAHSLSLDASWERLLPMCLNKEERSWFEDKLKNKALKWKEAESLLLDHLDTPFRKFLNMGRVWCMKQGKGESARSFGAKFQKHRRQAGLEDGIQLVLCFWWNLRTEVREACLIPLSANFGTKMPSKLEDIIALVSATTSDSASLFANPGEAKSTSSVAGHCVSGMRKGKKRSFAVDSEGKSKKFSDFQKALRKKVCFDCGAPWVAGHNCPGREKKVEEKVSRMAVRSGRVASATEFESGASASKWASSDVDNSALANMALDCKYNQKDVVIKRDFKEVSTNIVFPILVNNSIRTYSLLDCGATFSSHNY</sequence>
<dbReference type="Proteomes" id="UP000093000">
    <property type="component" value="Unassembled WGS sequence"/>
</dbReference>
<evidence type="ECO:0000313" key="1">
    <source>
        <dbReference type="EMBL" id="OBZ80668.1"/>
    </source>
</evidence>
<feature type="non-terminal residue" evidence="1">
    <location>
        <position position="447"/>
    </location>
</feature>
<dbReference type="InParanoid" id="A0A1C7MV85"/>
<dbReference type="OrthoDB" id="2285432at2759"/>
<accession>A0A1C7MV85</accession>
<dbReference type="AlphaFoldDB" id="A0A1C7MV85"/>
<gene>
    <name evidence="1" type="ORF">A0J61_11283</name>
</gene>
<reference evidence="1 2" key="1">
    <citation type="submission" date="2016-03" db="EMBL/GenBank/DDBJ databases">
        <title>Choanephora cucurbitarum.</title>
        <authorList>
            <person name="Min B."/>
            <person name="Park H."/>
            <person name="Park J.-H."/>
            <person name="Shin H.-D."/>
            <person name="Choi I.-G."/>
        </authorList>
    </citation>
    <scope>NUCLEOTIDE SEQUENCE [LARGE SCALE GENOMIC DNA]</scope>
    <source>
        <strain evidence="1 2">KUS-F28377</strain>
    </source>
</reference>
<comment type="caution">
    <text evidence="1">The sequence shown here is derived from an EMBL/GenBank/DDBJ whole genome shotgun (WGS) entry which is preliminary data.</text>
</comment>
<protein>
    <submittedName>
        <fullName evidence="1">Uncharacterized protein</fullName>
    </submittedName>
</protein>
<evidence type="ECO:0000313" key="2">
    <source>
        <dbReference type="Proteomes" id="UP000093000"/>
    </source>
</evidence>